<accession>A0ABS5Z897</accession>
<evidence type="ECO:0000313" key="4">
    <source>
        <dbReference type="Proteomes" id="UP000690515"/>
    </source>
</evidence>
<dbReference type="Gene3D" id="2.40.50.870">
    <property type="entry name" value="Protein of unknown function (DUF3299)"/>
    <property type="match status" value="1"/>
</dbReference>
<sequence length="206" mass="22832">MLKKRLKRLSINLLLLLPLTATAEIKTLDWMDLIPEELRQAYIEQQDVATIDKLSSTLLEKEQKQTEVKLSAPVVMGLNQKDIRIPGYIVPLDMSKEGTVKEFLLVPFLGACIHVPPPPPNQIIHVTSKKAVIQADALYEPYWITGKLSISQVSTDIAEASYALTASQITLYTEEDAEQAEKANATSAKNQESQNTGDSKGQNKSK</sequence>
<keyword evidence="2" id="KW-0732">Signal</keyword>
<gene>
    <name evidence="3" type="ORF">KCG35_04295</name>
</gene>
<name>A0ABS5Z897_9GAMM</name>
<evidence type="ECO:0000256" key="1">
    <source>
        <dbReference type="SAM" id="MobiDB-lite"/>
    </source>
</evidence>
<feature type="chain" id="PRO_5046976907" evidence="2">
    <location>
        <begin position="24"/>
        <end position="206"/>
    </location>
</feature>
<evidence type="ECO:0000256" key="2">
    <source>
        <dbReference type="SAM" id="SignalP"/>
    </source>
</evidence>
<dbReference type="Pfam" id="PF11736">
    <property type="entry name" value="DUF3299"/>
    <property type="match status" value="1"/>
</dbReference>
<protein>
    <submittedName>
        <fullName evidence="3">DUF3299 domain-containing protein</fullName>
    </submittedName>
</protein>
<feature type="region of interest" description="Disordered" evidence="1">
    <location>
        <begin position="177"/>
        <end position="206"/>
    </location>
</feature>
<proteinExistence type="predicted"/>
<feature type="signal peptide" evidence="2">
    <location>
        <begin position="1"/>
        <end position="23"/>
    </location>
</feature>
<dbReference type="Proteomes" id="UP000690515">
    <property type="component" value="Unassembled WGS sequence"/>
</dbReference>
<keyword evidence="4" id="KW-1185">Reference proteome</keyword>
<organism evidence="3 4">
    <name type="scientific">Zooshikella harenae</name>
    <dbReference type="NCBI Taxonomy" id="2827238"/>
    <lineage>
        <taxon>Bacteria</taxon>
        <taxon>Pseudomonadati</taxon>
        <taxon>Pseudomonadota</taxon>
        <taxon>Gammaproteobacteria</taxon>
        <taxon>Oceanospirillales</taxon>
        <taxon>Zooshikellaceae</taxon>
        <taxon>Zooshikella</taxon>
    </lineage>
</organism>
<reference evidence="3 4" key="1">
    <citation type="submission" date="2021-04" db="EMBL/GenBank/DDBJ databases">
        <authorList>
            <person name="Pira H."/>
            <person name="Risdian C."/>
            <person name="Wink J."/>
        </authorList>
    </citation>
    <scope>NUCLEOTIDE SEQUENCE [LARGE SCALE GENOMIC DNA]</scope>
    <source>
        <strain evidence="3 4">WH53</strain>
    </source>
</reference>
<dbReference type="EMBL" id="JAGSOY010000006">
    <property type="protein sequence ID" value="MBU2710270.1"/>
    <property type="molecule type" value="Genomic_DNA"/>
</dbReference>
<dbReference type="RefSeq" id="WP_215818438.1">
    <property type="nucleotide sequence ID" value="NZ_JAGSOY010000006.1"/>
</dbReference>
<evidence type="ECO:0000313" key="3">
    <source>
        <dbReference type="EMBL" id="MBU2710270.1"/>
    </source>
</evidence>
<comment type="caution">
    <text evidence="3">The sequence shown here is derived from an EMBL/GenBank/DDBJ whole genome shotgun (WGS) entry which is preliminary data.</text>
</comment>
<dbReference type="InterPro" id="IPR021727">
    <property type="entry name" value="DUF3299"/>
</dbReference>
<feature type="compositionally biased region" description="Polar residues" evidence="1">
    <location>
        <begin position="184"/>
        <end position="206"/>
    </location>
</feature>